<dbReference type="Proteomes" id="UP000789759">
    <property type="component" value="Unassembled WGS sequence"/>
</dbReference>
<sequence length="275" mass="32385">MVTVYDETQNARFRYDSENQSMVLGDTFENKVAWYLKKKKLKPKVIKNYLINNGRLLFNNEKSLRLGSVIMLDNGCIKDLEVYNSGKYTLFGDDGTDIICNWNGYPLLIQCKYRSKCDICVEKDKICYHSYWKSGMIEDIKKLDKKLSEYKIPIFGIFVVSEGIGIYSNVSKIQYDNCMMVVNFSDDLYTQIEVLGRDFLSKTQKMDWCIELENNKRIELELVYRYFEGIIDEKIEKTTEVFFRNMKKVLYYIRKAYGISDLNDICNTLDNLKIV</sequence>
<accession>A0A9N8VDK1</accession>
<evidence type="ECO:0000313" key="2">
    <source>
        <dbReference type="Proteomes" id="UP000789759"/>
    </source>
</evidence>
<proteinExistence type="predicted"/>
<dbReference type="EMBL" id="CAJVQA010000007">
    <property type="protein sequence ID" value="CAG8449292.1"/>
    <property type="molecule type" value="Genomic_DNA"/>
</dbReference>
<reference evidence="1" key="1">
    <citation type="submission" date="2021-06" db="EMBL/GenBank/DDBJ databases">
        <authorList>
            <person name="Kallberg Y."/>
            <person name="Tangrot J."/>
            <person name="Rosling A."/>
        </authorList>
    </citation>
    <scope>NUCLEOTIDE SEQUENCE</scope>
    <source>
        <strain evidence="1">FL966</strain>
    </source>
</reference>
<comment type="caution">
    <text evidence="1">The sequence shown here is derived from an EMBL/GenBank/DDBJ whole genome shotgun (WGS) entry which is preliminary data.</text>
</comment>
<evidence type="ECO:0000313" key="1">
    <source>
        <dbReference type="EMBL" id="CAG8449292.1"/>
    </source>
</evidence>
<dbReference type="OrthoDB" id="2404808at2759"/>
<gene>
    <name evidence="1" type="ORF">CPELLU_LOCUS45</name>
</gene>
<dbReference type="AlphaFoldDB" id="A0A9N8VDK1"/>
<organism evidence="1 2">
    <name type="scientific">Cetraspora pellucida</name>
    <dbReference type="NCBI Taxonomy" id="1433469"/>
    <lineage>
        <taxon>Eukaryota</taxon>
        <taxon>Fungi</taxon>
        <taxon>Fungi incertae sedis</taxon>
        <taxon>Mucoromycota</taxon>
        <taxon>Glomeromycotina</taxon>
        <taxon>Glomeromycetes</taxon>
        <taxon>Diversisporales</taxon>
        <taxon>Gigasporaceae</taxon>
        <taxon>Cetraspora</taxon>
    </lineage>
</organism>
<name>A0A9N8VDK1_9GLOM</name>
<protein>
    <submittedName>
        <fullName evidence="1">8822_t:CDS:1</fullName>
    </submittedName>
</protein>
<keyword evidence="2" id="KW-1185">Reference proteome</keyword>